<dbReference type="GO" id="GO:0016151">
    <property type="term" value="F:nickel cation binding"/>
    <property type="evidence" value="ECO:0007669"/>
    <property type="project" value="UniProtKB-UniRule"/>
</dbReference>
<evidence type="ECO:0000256" key="1">
    <source>
        <dbReference type="ARBA" id="ARBA00022596"/>
    </source>
</evidence>
<dbReference type="InterPro" id="IPR000688">
    <property type="entry name" value="HypA/HybF"/>
</dbReference>
<dbReference type="GO" id="GO:0008270">
    <property type="term" value="F:zinc ion binding"/>
    <property type="evidence" value="ECO:0007669"/>
    <property type="project" value="UniProtKB-UniRule"/>
</dbReference>
<dbReference type="Proteomes" id="UP000239867">
    <property type="component" value="Chromosome"/>
</dbReference>
<sequence>MHEMSLVQSLAAQVRALAEQHGASRVKVVSVLMGPFAGVVPDSFRFAFEALQKEDPLLAGAVLELRQPDPRYLCLDCGEACTLPQPGPEAPETQARCPACASPRLSPWGGTELILQQIRME</sequence>
<dbReference type="Gene3D" id="3.30.2320.80">
    <property type="match status" value="1"/>
</dbReference>
<dbReference type="KEGG" id="deo:CAY53_05595"/>
<dbReference type="PANTHER" id="PTHR34535:SF3">
    <property type="entry name" value="HYDROGENASE MATURATION FACTOR HYPA"/>
    <property type="match status" value="1"/>
</dbReference>
<name>A0A2L1GMY9_9BACT</name>
<evidence type="ECO:0000256" key="4">
    <source>
        <dbReference type="HAMAP-Rule" id="MF_00213"/>
    </source>
</evidence>
<comment type="similarity">
    <text evidence="4">Belongs to the HypA/HybF family.</text>
</comment>
<dbReference type="PANTHER" id="PTHR34535">
    <property type="entry name" value="HYDROGENASE MATURATION FACTOR HYPA"/>
    <property type="match status" value="1"/>
</dbReference>
<keyword evidence="3 4" id="KW-0862">Zinc</keyword>
<dbReference type="GO" id="GO:0051604">
    <property type="term" value="P:protein maturation"/>
    <property type="evidence" value="ECO:0007669"/>
    <property type="project" value="InterPro"/>
</dbReference>
<feature type="binding site" evidence="4">
    <location>
        <position position="74"/>
    </location>
    <ligand>
        <name>Zn(2+)</name>
        <dbReference type="ChEBI" id="CHEBI:29105"/>
    </ligand>
</feature>
<evidence type="ECO:0000256" key="2">
    <source>
        <dbReference type="ARBA" id="ARBA00022723"/>
    </source>
</evidence>
<dbReference type="RefSeq" id="WP_104936297.1">
    <property type="nucleotide sequence ID" value="NZ_CP021255.1"/>
</dbReference>
<gene>
    <name evidence="4" type="primary">hypA</name>
    <name evidence="5" type="ORF">CAY53_05595</name>
</gene>
<dbReference type="AlphaFoldDB" id="A0A2L1GMY9"/>
<dbReference type="OrthoDB" id="9800361at2"/>
<comment type="function">
    <text evidence="4">Involved in the maturation of [NiFe] hydrogenases. Required for nickel insertion into the metal center of the hydrogenase.</text>
</comment>
<evidence type="ECO:0000256" key="3">
    <source>
        <dbReference type="ARBA" id="ARBA00022833"/>
    </source>
</evidence>
<keyword evidence="2 4" id="KW-0479">Metal-binding</keyword>
<dbReference type="PIRSF" id="PIRSF004761">
    <property type="entry name" value="Hydrgn_mat_HypA"/>
    <property type="match status" value="1"/>
</dbReference>
<evidence type="ECO:0000313" key="5">
    <source>
        <dbReference type="EMBL" id="AVD71018.1"/>
    </source>
</evidence>
<proteinExistence type="inferred from homology"/>
<keyword evidence="1 4" id="KW-0533">Nickel</keyword>
<dbReference type="Pfam" id="PF01155">
    <property type="entry name" value="HypA"/>
    <property type="match status" value="1"/>
</dbReference>
<evidence type="ECO:0000313" key="6">
    <source>
        <dbReference type="Proteomes" id="UP000239867"/>
    </source>
</evidence>
<feature type="binding site" evidence="4">
    <location>
        <position position="97"/>
    </location>
    <ligand>
        <name>Zn(2+)</name>
        <dbReference type="ChEBI" id="CHEBI:29105"/>
    </ligand>
</feature>
<reference evidence="5 6" key="1">
    <citation type="journal article" date="2018" name="MBio">
        <title>Insights into the evolution of host association through the isolation and characterization of a novel human periodontal pathobiont, Desulfobulbus oralis.</title>
        <authorList>
            <person name="Cross K.L."/>
            <person name="Chirania P."/>
            <person name="Xiong W."/>
            <person name="Beall C.J."/>
            <person name="Elkins J.G."/>
            <person name="Giannone R.J."/>
            <person name="Griffen A.L."/>
            <person name="Guss A.M."/>
            <person name="Hettich R.L."/>
            <person name="Joshi S.S."/>
            <person name="Mokrzan E.M."/>
            <person name="Martin R.K."/>
            <person name="Zhulin I.B."/>
            <person name="Leys E.J."/>
            <person name="Podar M."/>
        </authorList>
    </citation>
    <scope>NUCLEOTIDE SEQUENCE [LARGE SCALE GENOMIC DNA]</scope>
    <source>
        <strain evidence="5 6">ORNL</strain>
    </source>
</reference>
<dbReference type="HAMAP" id="MF_00213">
    <property type="entry name" value="HypA_HybF"/>
    <property type="match status" value="1"/>
</dbReference>
<dbReference type="EMBL" id="CP021255">
    <property type="protein sequence ID" value="AVD71018.1"/>
    <property type="molecule type" value="Genomic_DNA"/>
</dbReference>
<keyword evidence="6" id="KW-1185">Reference proteome</keyword>
<accession>A0A2L1GMY9</accession>
<feature type="binding site" evidence="4">
    <location>
        <position position="100"/>
    </location>
    <ligand>
        <name>Zn(2+)</name>
        <dbReference type="ChEBI" id="CHEBI:29105"/>
    </ligand>
</feature>
<protein>
    <recommendedName>
        <fullName evidence="4">Hydrogenase maturation factor HypA</fullName>
    </recommendedName>
</protein>
<organism evidence="5 6">
    <name type="scientific">Desulfobulbus oralis</name>
    <dbReference type="NCBI Taxonomy" id="1986146"/>
    <lineage>
        <taxon>Bacteria</taxon>
        <taxon>Pseudomonadati</taxon>
        <taxon>Thermodesulfobacteriota</taxon>
        <taxon>Desulfobulbia</taxon>
        <taxon>Desulfobulbales</taxon>
        <taxon>Desulfobulbaceae</taxon>
        <taxon>Desulfobulbus</taxon>
    </lineage>
</organism>
<feature type="binding site" evidence="4">
    <location>
        <position position="77"/>
    </location>
    <ligand>
        <name>Zn(2+)</name>
        <dbReference type="ChEBI" id="CHEBI:29105"/>
    </ligand>
</feature>
<feature type="binding site" evidence="4">
    <location>
        <position position="2"/>
    </location>
    <ligand>
        <name>Ni(2+)</name>
        <dbReference type="ChEBI" id="CHEBI:49786"/>
    </ligand>
</feature>